<keyword evidence="1" id="KW-0732">Signal</keyword>
<keyword evidence="3" id="KW-1185">Reference proteome</keyword>
<evidence type="ECO:0000256" key="1">
    <source>
        <dbReference type="SAM" id="SignalP"/>
    </source>
</evidence>
<proteinExistence type="predicted"/>
<name>A0AAV9WU28_9PEZI</name>
<evidence type="ECO:0000313" key="2">
    <source>
        <dbReference type="EMBL" id="KAK6525167.1"/>
    </source>
</evidence>
<protein>
    <submittedName>
        <fullName evidence="2">Uncharacterized protein</fullName>
    </submittedName>
</protein>
<feature type="chain" id="PRO_5043676271" evidence="1">
    <location>
        <begin position="20"/>
        <end position="210"/>
    </location>
</feature>
<organism evidence="2 3">
    <name type="scientific">Orbilia ellipsospora</name>
    <dbReference type="NCBI Taxonomy" id="2528407"/>
    <lineage>
        <taxon>Eukaryota</taxon>
        <taxon>Fungi</taxon>
        <taxon>Dikarya</taxon>
        <taxon>Ascomycota</taxon>
        <taxon>Pezizomycotina</taxon>
        <taxon>Orbiliomycetes</taxon>
        <taxon>Orbiliales</taxon>
        <taxon>Orbiliaceae</taxon>
        <taxon>Orbilia</taxon>
    </lineage>
</organism>
<accession>A0AAV9WU28</accession>
<reference evidence="2 3" key="1">
    <citation type="submission" date="2019-10" db="EMBL/GenBank/DDBJ databases">
        <authorList>
            <person name="Palmer J.M."/>
        </authorList>
    </citation>
    <scope>NUCLEOTIDE SEQUENCE [LARGE SCALE GENOMIC DNA]</scope>
    <source>
        <strain evidence="2 3">TWF694</strain>
    </source>
</reference>
<evidence type="ECO:0000313" key="3">
    <source>
        <dbReference type="Proteomes" id="UP001365542"/>
    </source>
</evidence>
<dbReference type="EMBL" id="JAVHJO010000017">
    <property type="protein sequence ID" value="KAK6525167.1"/>
    <property type="molecule type" value="Genomic_DNA"/>
</dbReference>
<feature type="signal peptide" evidence="1">
    <location>
        <begin position="1"/>
        <end position="19"/>
    </location>
</feature>
<dbReference type="Proteomes" id="UP001365542">
    <property type="component" value="Unassembled WGS sequence"/>
</dbReference>
<sequence>MKFSKIISVAAVLVAGAHAIPQALYVRDTVPTMTGTQAKNAFLTGLDNDILPSNKTKALKDAPESFWNGFADLVNKARQMPQNSTERGLKILLGDASMKLLNGEIPDLSSKEALKKRKPLTPAEFKRDTIKIYFPKLLITDKLDFFKGLKMDVWSKLADLENKFMDSVDMNNGKLNKNLMAQAQKARDTLFTGQIPDFEHLASNSTMPKF</sequence>
<gene>
    <name evidence="2" type="ORF">TWF694_005313</name>
</gene>
<dbReference type="AlphaFoldDB" id="A0AAV9WU28"/>
<comment type="caution">
    <text evidence="2">The sequence shown here is derived from an EMBL/GenBank/DDBJ whole genome shotgun (WGS) entry which is preliminary data.</text>
</comment>